<dbReference type="Proteomes" id="UP000503011">
    <property type="component" value="Chromosome"/>
</dbReference>
<feature type="compositionally biased region" description="Pro residues" evidence="1">
    <location>
        <begin position="249"/>
        <end position="265"/>
    </location>
</feature>
<reference evidence="2 3" key="1">
    <citation type="submission" date="2020-03" db="EMBL/GenBank/DDBJ databases">
        <title>Whole genome shotgun sequence of Phytohabitans suffuscus NBRC 105367.</title>
        <authorList>
            <person name="Komaki H."/>
            <person name="Tamura T."/>
        </authorList>
    </citation>
    <scope>NUCLEOTIDE SEQUENCE [LARGE SCALE GENOMIC DNA]</scope>
    <source>
        <strain evidence="2 3">NBRC 105367</strain>
    </source>
</reference>
<reference evidence="2 3" key="2">
    <citation type="submission" date="2020-03" db="EMBL/GenBank/DDBJ databases">
        <authorList>
            <person name="Ichikawa N."/>
            <person name="Kimura A."/>
            <person name="Kitahashi Y."/>
            <person name="Uohara A."/>
        </authorList>
    </citation>
    <scope>NUCLEOTIDE SEQUENCE [LARGE SCALE GENOMIC DNA]</scope>
    <source>
        <strain evidence="2 3">NBRC 105367</strain>
    </source>
</reference>
<evidence type="ECO:0000256" key="1">
    <source>
        <dbReference type="SAM" id="MobiDB-lite"/>
    </source>
</evidence>
<name>A0A6F8YW80_9ACTN</name>
<keyword evidence="3" id="KW-1185">Reference proteome</keyword>
<feature type="region of interest" description="Disordered" evidence="1">
    <location>
        <begin position="1"/>
        <end position="29"/>
    </location>
</feature>
<evidence type="ECO:0000313" key="2">
    <source>
        <dbReference type="EMBL" id="BCB90339.1"/>
    </source>
</evidence>
<accession>A0A6F8YW80</accession>
<gene>
    <name evidence="2" type="ORF">Psuf_076520</name>
</gene>
<feature type="compositionally biased region" description="Polar residues" evidence="1">
    <location>
        <begin position="1"/>
        <end position="14"/>
    </location>
</feature>
<evidence type="ECO:0000313" key="3">
    <source>
        <dbReference type="Proteomes" id="UP000503011"/>
    </source>
</evidence>
<dbReference type="KEGG" id="psuu:Psuf_076520"/>
<sequence length="285" mass="30464">MTGKGSSPADTTGAASRHLKDDDLSGMWRDGQWRIGRDPFLTPEVVARTRRHLDAGLTRQADVRPEPSDRYRYEPSHITPAAVRRVEKALGMPVGLHVPIRGSGSGSGSGSPVTGLVLDGYRAWQASRQGEGAWSPEKHPLTREIVSAGLRDCGVRPCHPSLLTKHEVAAFEKKNGIRPGTHVLTEERMPAVLPGRSHIVYGMVVKKAAAQSAGSGGPQPGPPQAQAYVPSGAMRAAAWTPSGARLHLPYPPGQPPQAPQQPPQAPQHAAPQAFARGRQAPQQQR</sequence>
<protein>
    <submittedName>
        <fullName evidence="2">Uncharacterized protein</fullName>
    </submittedName>
</protein>
<proteinExistence type="predicted"/>
<dbReference type="AlphaFoldDB" id="A0A6F8YW80"/>
<dbReference type="RefSeq" id="WP_173152314.1">
    <property type="nucleotide sequence ID" value="NZ_AP022871.1"/>
</dbReference>
<organism evidence="2 3">
    <name type="scientific">Phytohabitans suffuscus</name>
    <dbReference type="NCBI Taxonomy" id="624315"/>
    <lineage>
        <taxon>Bacteria</taxon>
        <taxon>Bacillati</taxon>
        <taxon>Actinomycetota</taxon>
        <taxon>Actinomycetes</taxon>
        <taxon>Micromonosporales</taxon>
        <taxon>Micromonosporaceae</taxon>
    </lineage>
</organism>
<dbReference type="EMBL" id="AP022871">
    <property type="protein sequence ID" value="BCB90339.1"/>
    <property type="molecule type" value="Genomic_DNA"/>
</dbReference>
<feature type="region of interest" description="Disordered" evidence="1">
    <location>
        <begin position="211"/>
        <end position="285"/>
    </location>
</feature>